<gene>
    <name evidence="1" type="ordered locus">Psta_1230</name>
</gene>
<proteinExistence type="predicted"/>
<keyword evidence="2" id="KW-1185">Reference proteome</keyword>
<dbReference type="HOGENOM" id="CLU_1494900_0_0_0"/>
<reference evidence="1 2" key="1">
    <citation type="journal article" date="2009" name="Stand. Genomic Sci.">
        <title>Complete genome sequence of Pirellula staleyi type strain (ATCC 27377).</title>
        <authorList>
            <person name="Clum A."/>
            <person name="Tindall B.J."/>
            <person name="Sikorski J."/>
            <person name="Ivanova N."/>
            <person name="Mavrommatis K."/>
            <person name="Lucas S."/>
            <person name="Glavina del Rio T."/>
            <person name="Nolan M."/>
            <person name="Chen F."/>
            <person name="Tice H."/>
            <person name="Pitluck S."/>
            <person name="Cheng J.F."/>
            <person name="Chertkov O."/>
            <person name="Brettin T."/>
            <person name="Han C."/>
            <person name="Detter J.C."/>
            <person name="Kuske C."/>
            <person name="Bruce D."/>
            <person name="Goodwin L."/>
            <person name="Ovchinikova G."/>
            <person name="Pati A."/>
            <person name="Mikhailova N."/>
            <person name="Chen A."/>
            <person name="Palaniappan K."/>
            <person name="Land M."/>
            <person name="Hauser L."/>
            <person name="Chang Y.J."/>
            <person name="Jeffries C.D."/>
            <person name="Chain P."/>
            <person name="Rohde M."/>
            <person name="Goker M."/>
            <person name="Bristow J."/>
            <person name="Eisen J.A."/>
            <person name="Markowitz V."/>
            <person name="Hugenholtz P."/>
            <person name="Kyrpides N.C."/>
            <person name="Klenk H.P."/>
            <person name="Lapidus A."/>
        </authorList>
    </citation>
    <scope>NUCLEOTIDE SEQUENCE [LARGE SCALE GENOMIC DNA]</scope>
    <source>
        <strain evidence="2">ATCC 27377 / DSM 6068 / ICPB 4128</strain>
    </source>
</reference>
<dbReference type="KEGG" id="psl:Psta_1230"/>
<protein>
    <submittedName>
        <fullName evidence="1">Uncharacterized protein</fullName>
    </submittedName>
</protein>
<accession>D2QW33</accession>
<dbReference type="AlphaFoldDB" id="D2QW33"/>
<evidence type="ECO:0000313" key="2">
    <source>
        <dbReference type="Proteomes" id="UP000001887"/>
    </source>
</evidence>
<sequence>MYVWRQQLAKLVIWLTAGVIPVQPLLALDCACDCCVVTAGETTCQHASCDDARCVQNHSECHDHIDQPQQLDASNLEVPGELIARETIAEADTTKQFWIDATPCHCPTDCDCFTRHQQRVAAVESTKIELDPPTAIVIADAELLLRLVAADQARSWALVCPTNPGSSALARCALLCRFTS</sequence>
<organism evidence="1 2">
    <name type="scientific">Pirellula staleyi (strain ATCC 27377 / DSM 6068 / ICPB 4128)</name>
    <name type="common">Pirella staleyi</name>
    <dbReference type="NCBI Taxonomy" id="530564"/>
    <lineage>
        <taxon>Bacteria</taxon>
        <taxon>Pseudomonadati</taxon>
        <taxon>Planctomycetota</taxon>
        <taxon>Planctomycetia</taxon>
        <taxon>Pirellulales</taxon>
        <taxon>Pirellulaceae</taxon>
        <taxon>Pirellula</taxon>
    </lineage>
</organism>
<name>D2QW33_PIRSD</name>
<dbReference type="Proteomes" id="UP000001887">
    <property type="component" value="Chromosome"/>
</dbReference>
<dbReference type="EMBL" id="CP001848">
    <property type="protein sequence ID" value="ADB15908.1"/>
    <property type="molecule type" value="Genomic_DNA"/>
</dbReference>
<evidence type="ECO:0000313" key="1">
    <source>
        <dbReference type="EMBL" id="ADB15908.1"/>
    </source>
</evidence>